<dbReference type="Proteomes" id="UP000651452">
    <property type="component" value="Unassembled WGS sequence"/>
</dbReference>
<dbReference type="PROSITE" id="PS00502">
    <property type="entry name" value="POLYGALACTURONASE"/>
    <property type="match status" value="1"/>
</dbReference>
<keyword evidence="3" id="KW-0964">Secreted</keyword>
<feature type="domain" description="Xylanolytic transcriptional activator regulatory" evidence="14">
    <location>
        <begin position="763"/>
        <end position="836"/>
    </location>
</feature>
<keyword evidence="8" id="KW-0539">Nucleus</keyword>
<dbReference type="InterPro" id="IPR011050">
    <property type="entry name" value="Pectin_lyase_fold/virulence"/>
</dbReference>
<feature type="region of interest" description="Disordered" evidence="13">
    <location>
        <begin position="844"/>
        <end position="866"/>
    </location>
</feature>
<dbReference type="PANTHER" id="PTHR47654:SF5">
    <property type="entry name" value="TRANSCRIPTION FACTOR DOMAIN-CONTAINING PROTEIN"/>
    <property type="match status" value="1"/>
</dbReference>
<dbReference type="GO" id="GO:0045490">
    <property type="term" value="P:pectin catabolic process"/>
    <property type="evidence" value="ECO:0007669"/>
    <property type="project" value="UniProtKB-ARBA"/>
</dbReference>
<proteinExistence type="inferred from homology"/>
<accession>A0A8H7JEM7</accession>
<dbReference type="OrthoDB" id="5296287at2759"/>
<feature type="active site" evidence="11">
    <location>
        <position position="235"/>
    </location>
</feature>
<evidence type="ECO:0000256" key="1">
    <source>
        <dbReference type="ARBA" id="ARBA00004613"/>
    </source>
</evidence>
<reference evidence="15" key="2">
    <citation type="submission" date="2020-09" db="EMBL/GenBank/DDBJ databases">
        <title>Reference genome assembly for Australian Ascochyta lentis isolate Al4.</title>
        <authorList>
            <person name="Lee R.C."/>
            <person name="Farfan-Caceres L.M."/>
            <person name="Debler J.W."/>
            <person name="Williams A.H."/>
            <person name="Henares B.M."/>
        </authorList>
    </citation>
    <scope>NUCLEOTIDE SEQUENCE</scope>
    <source>
        <strain evidence="15">Al4</strain>
    </source>
</reference>
<dbReference type="SMART" id="SM00710">
    <property type="entry name" value="PbH1"/>
    <property type="match status" value="4"/>
</dbReference>
<dbReference type="GO" id="GO:0003677">
    <property type="term" value="F:DNA binding"/>
    <property type="evidence" value="ECO:0007669"/>
    <property type="project" value="InterPro"/>
</dbReference>
<evidence type="ECO:0000256" key="6">
    <source>
        <dbReference type="ARBA" id="ARBA00022737"/>
    </source>
</evidence>
<evidence type="ECO:0000313" key="16">
    <source>
        <dbReference type="Proteomes" id="UP000651452"/>
    </source>
</evidence>
<name>A0A8H7JEM7_9PLEO</name>
<evidence type="ECO:0000256" key="5">
    <source>
        <dbReference type="ARBA" id="ARBA00022729"/>
    </source>
</evidence>
<dbReference type="AlphaFoldDB" id="A0A8H7JEM7"/>
<dbReference type="InterPro" id="IPR000743">
    <property type="entry name" value="Glyco_hydro_28"/>
</dbReference>
<evidence type="ECO:0000259" key="14">
    <source>
        <dbReference type="SMART" id="SM00906"/>
    </source>
</evidence>
<reference evidence="15" key="1">
    <citation type="submission" date="2018-12" db="EMBL/GenBank/DDBJ databases">
        <authorList>
            <person name="Syme R.A."/>
            <person name="Farfan-Caceres L."/>
            <person name="Lichtenzveig J."/>
        </authorList>
    </citation>
    <scope>NUCLEOTIDE SEQUENCE</scope>
    <source>
        <strain evidence="15">Al4</strain>
    </source>
</reference>
<keyword evidence="7 12" id="KW-0378">Hydrolase</keyword>
<sequence>MPDSPLRHPKRRCFVKQGIAANRNDAHAIYRAFRDCNNGGTIILDETYRIGSPLDLTFLKHVDVVLTGEIHFDDSDVYYWAENSFKYEFQNQSVFWKWGGMDVHIYGDLSKDGSLIDGHGQAYWEEIRTNKSLFRPMLFAFDGMKGASMSNLRMRNPPHWFNIIANSSDILISNMDLKARSLNNVTIANSDGWDTYRSDRVVIQDSVILNTDDCVSFKPNSTNIVVQNLDCTGSHGISVGSLGQYANKTDIVENLYIYNVSLTDSSDGARIKVWPGIATSFQTLLNGGGGLGRVKNVTYDLFRNVNNDRAITITQCYGQKNQSLCYEHPANLTIEDITIKNMFGTTSGKLDPQAGTLICSAPDRCGNIRTENITVQVPSGKAPTYALQGLAKLVANAVCSLKTITSRIFIDVTTEVKCSGNIPRCLNCQASGLDCIYEQARRDRLKEATDLNHTFVTLFAELSTKLSDHDRRRVQDVIDAAEDDMMQPHPTPSVKSLGKRVRGSSINSSSQGSKSPVKENGEAYVTASVGSNEDLDFLDEDLLRTRQSRETGYVGQNSEVQWLRTVQRQAQSDTNEPYGLPYGPPGDSKTAFDERSEALHQRRQKSHPSTRYVTDATFYLDSDSIELDIVVNPYELPGPEMAEQLLDCYMSTVHSSFPIIPSSFEDQVRRFIVSLKENKAFQVPDRWRALLNLVFAVGAKYSHLIGAEWQGDERDHLVYMTRACHLLGMNNTVMLISNPDLWLVQATAVFSFYFLVIGRVSRAWLMAGISIRLALALGLHLRNEDPNADEASKEMLLRTWWSLHNIECLVSSITGRPPVIANQDCTAPLPGILPGELRYASEGFRRPSKKKTHESAEQRSHATSSRDAGRYLHGTISISSLTQRVLTELYAPRTAVHSWQEIQVKIRGLLNDLEDWAAESLSEHLMPGSPQQSKMEREQLLLRMSYWSTKILITRPCLCRTERRIKNESDKSAHFNSEMAETCINSARALTALFPDEPGSGFIYEKAPWWNVVHIIMQCTAVLLLEVAYQGRQTENNNAEITGDIQKMISWLRAMQNNDPVADRAYQVVRKILHGAAPALHAKSKELLKHVSADHQTADGQASENPDSLYTPQSGSGWAQNEFPSGSTSVNDQQYYITQQATNQQHLPAPSSSYDQSMHLNYPAAHYQMPSTFANPFLNSWDEGPPVVDMQNVWPTFNYSNYPEDLSDMNLLDLYTEP</sequence>
<feature type="region of interest" description="Disordered" evidence="13">
    <location>
        <begin position="1094"/>
        <end position="1129"/>
    </location>
</feature>
<dbReference type="InterPro" id="IPR012334">
    <property type="entry name" value="Pectin_lyas_fold"/>
</dbReference>
<dbReference type="GO" id="GO:0008270">
    <property type="term" value="F:zinc ion binding"/>
    <property type="evidence" value="ECO:0007669"/>
    <property type="project" value="InterPro"/>
</dbReference>
<feature type="compositionally biased region" description="Basic and acidic residues" evidence="13">
    <location>
        <begin position="590"/>
        <end position="600"/>
    </location>
</feature>
<dbReference type="InterPro" id="IPR001138">
    <property type="entry name" value="Zn2Cys6_DnaBD"/>
</dbReference>
<evidence type="ECO:0000256" key="9">
    <source>
        <dbReference type="ARBA" id="ARBA00023295"/>
    </source>
</evidence>
<dbReference type="GO" id="GO:0000981">
    <property type="term" value="F:DNA-binding transcription factor activity, RNA polymerase II-specific"/>
    <property type="evidence" value="ECO:0007669"/>
    <property type="project" value="InterPro"/>
</dbReference>
<dbReference type="GO" id="GO:0004650">
    <property type="term" value="F:polygalacturonase activity"/>
    <property type="evidence" value="ECO:0007669"/>
    <property type="project" value="InterPro"/>
</dbReference>
<keyword evidence="5" id="KW-0732">Signal</keyword>
<evidence type="ECO:0000256" key="13">
    <source>
        <dbReference type="SAM" id="MobiDB-lite"/>
    </source>
</evidence>
<dbReference type="Pfam" id="PF00295">
    <property type="entry name" value="Glyco_hydro_28"/>
    <property type="match status" value="1"/>
</dbReference>
<keyword evidence="6" id="KW-0677">Repeat</keyword>
<feature type="region of interest" description="Disordered" evidence="13">
    <location>
        <begin position="479"/>
        <end position="520"/>
    </location>
</feature>
<dbReference type="InterPro" id="IPR053230">
    <property type="entry name" value="Trans_reg_galc"/>
</dbReference>
<evidence type="ECO:0000256" key="10">
    <source>
        <dbReference type="ARBA" id="ARBA00023316"/>
    </source>
</evidence>
<keyword evidence="16" id="KW-1185">Reference proteome</keyword>
<gene>
    <name evidence="15" type="ORF">EKO04_001028</name>
</gene>
<dbReference type="GO" id="GO:0006351">
    <property type="term" value="P:DNA-templated transcription"/>
    <property type="evidence" value="ECO:0007669"/>
    <property type="project" value="InterPro"/>
</dbReference>
<evidence type="ECO:0000256" key="11">
    <source>
        <dbReference type="PROSITE-ProRule" id="PRU10052"/>
    </source>
</evidence>
<dbReference type="GO" id="GO:0071555">
    <property type="term" value="P:cell wall organization"/>
    <property type="evidence" value="ECO:0007669"/>
    <property type="project" value="UniProtKB-KW"/>
</dbReference>
<evidence type="ECO:0000256" key="4">
    <source>
        <dbReference type="ARBA" id="ARBA00022723"/>
    </source>
</evidence>
<feature type="compositionally biased region" description="Polar residues" evidence="13">
    <location>
        <begin position="1098"/>
        <end position="1129"/>
    </location>
</feature>
<dbReference type="GO" id="GO:0005576">
    <property type="term" value="C:extracellular region"/>
    <property type="evidence" value="ECO:0007669"/>
    <property type="project" value="UniProtKB-SubCell"/>
</dbReference>
<dbReference type="PANTHER" id="PTHR47654">
    <property type="entry name" value="ZN(II)2CYS6 TRANSCRIPTION FACTOR (EUROFUNG)-RELATED"/>
    <property type="match status" value="1"/>
</dbReference>
<dbReference type="InterPro" id="IPR007219">
    <property type="entry name" value="XnlR_reg_dom"/>
</dbReference>
<evidence type="ECO:0000256" key="12">
    <source>
        <dbReference type="RuleBase" id="RU361169"/>
    </source>
</evidence>
<feature type="compositionally biased region" description="Low complexity" evidence="13">
    <location>
        <begin position="504"/>
        <end position="515"/>
    </location>
</feature>
<dbReference type="CDD" id="cd12148">
    <property type="entry name" value="fungal_TF_MHR"/>
    <property type="match status" value="1"/>
</dbReference>
<protein>
    <recommendedName>
        <fullName evidence="14">Xylanolytic transcriptional activator regulatory domain-containing protein</fullName>
    </recommendedName>
</protein>
<comment type="caution">
    <text evidence="15">The sequence shown here is derived from an EMBL/GenBank/DDBJ whole genome shotgun (WGS) entry which is preliminary data.</text>
</comment>
<dbReference type="SUPFAM" id="SSF51126">
    <property type="entry name" value="Pectin lyase-like"/>
    <property type="match status" value="1"/>
</dbReference>
<evidence type="ECO:0000256" key="3">
    <source>
        <dbReference type="ARBA" id="ARBA00022525"/>
    </source>
</evidence>
<dbReference type="InterPro" id="IPR036864">
    <property type="entry name" value="Zn2-C6_fun-type_DNA-bd_sf"/>
</dbReference>
<dbReference type="EMBL" id="RZGK01000002">
    <property type="protein sequence ID" value="KAF9701253.1"/>
    <property type="molecule type" value="Genomic_DNA"/>
</dbReference>
<evidence type="ECO:0000313" key="15">
    <source>
        <dbReference type="EMBL" id="KAF9701253.1"/>
    </source>
</evidence>
<feature type="region of interest" description="Disordered" evidence="13">
    <location>
        <begin position="569"/>
        <end position="608"/>
    </location>
</feature>
<dbReference type="SMART" id="SM00906">
    <property type="entry name" value="Fungal_trans"/>
    <property type="match status" value="1"/>
</dbReference>
<organism evidence="15 16">
    <name type="scientific">Ascochyta lentis</name>
    <dbReference type="NCBI Taxonomy" id="205686"/>
    <lineage>
        <taxon>Eukaryota</taxon>
        <taxon>Fungi</taxon>
        <taxon>Dikarya</taxon>
        <taxon>Ascomycota</taxon>
        <taxon>Pezizomycotina</taxon>
        <taxon>Dothideomycetes</taxon>
        <taxon>Pleosporomycetidae</taxon>
        <taxon>Pleosporales</taxon>
        <taxon>Pleosporineae</taxon>
        <taxon>Didymellaceae</taxon>
        <taxon>Ascochyta</taxon>
    </lineage>
</organism>
<evidence type="ECO:0000256" key="8">
    <source>
        <dbReference type="ARBA" id="ARBA00023242"/>
    </source>
</evidence>
<comment type="subcellular location">
    <subcellularLocation>
        <location evidence="1">Secreted</location>
    </subcellularLocation>
</comment>
<keyword evidence="9 12" id="KW-0326">Glycosidase</keyword>
<dbReference type="Gene3D" id="4.10.240.10">
    <property type="entry name" value="Zn(2)-C6 fungal-type DNA-binding domain"/>
    <property type="match status" value="1"/>
</dbReference>
<evidence type="ECO:0000256" key="2">
    <source>
        <dbReference type="ARBA" id="ARBA00008834"/>
    </source>
</evidence>
<comment type="similarity">
    <text evidence="2 12">Belongs to the glycosyl hydrolase 28 family.</text>
</comment>
<dbReference type="CDD" id="cd00067">
    <property type="entry name" value="GAL4"/>
    <property type="match status" value="1"/>
</dbReference>
<dbReference type="InterPro" id="IPR006626">
    <property type="entry name" value="PbH1"/>
</dbReference>
<dbReference type="Pfam" id="PF00172">
    <property type="entry name" value="Zn_clus"/>
    <property type="match status" value="1"/>
</dbReference>
<evidence type="ECO:0000256" key="7">
    <source>
        <dbReference type="ARBA" id="ARBA00022801"/>
    </source>
</evidence>
<keyword evidence="4" id="KW-0479">Metal-binding</keyword>
<keyword evidence="10" id="KW-0961">Cell wall biogenesis/degradation</keyword>
<dbReference type="Gene3D" id="2.160.20.10">
    <property type="entry name" value="Single-stranded right-handed beta-helix, Pectin lyase-like"/>
    <property type="match status" value="1"/>
</dbReference>
<dbReference type="Pfam" id="PF04082">
    <property type="entry name" value="Fungal_trans"/>
    <property type="match status" value="1"/>
</dbReference>